<sequence>MTRGNSDDLASLLHLRIKEGEWGPEERMPTERTLAEELGVARNTIRKALDQLEEAGVVVRHVGRGTYVKADQSRTDLHRIVERMKQSSPADMMELRMLIEPEAAGLAAMNASTGELAKIRKVHELAIAAVDMPSFEHWDAELHRLIFECTRNDLLYQVHEILGVLRLQPLWFEMKQRSFSDARKSAYCAQHEELVRSIEKRLGEEAREAMRAHLLSVRQNMLGR</sequence>
<comment type="caution">
    <text evidence="5">The sequence shown here is derived from an EMBL/GenBank/DDBJ whole genome shotgun (WGS) entry which is preliminary data.</text>
</comment>
<dbReference type="SUPFAM" id="SSF48008">
    <property type="entry name" value="GntR ligand-binding domain-like"/>
    <property type="match status" value="1"/>
</dbReference>
<dbReference type="Pfam" id="PF00392">
    <property type="entry name" value="GntR"/>
    <property type="match status" value="1"/>
</dbReference>
<dbReference type="Pfam" id="PF07729">
    <property type="entry name" value="FCD"/>
    <property type="match status" value="1"/>
</dbReference>
<evidence type="ECO:0000313" key="5">
    <source>
        <dbReference type="EMBL" id="MFC5584677.1"/>
    </source>
</evidence>
<dbReference type="InterPro" id="IPR011711">
    <property type="entry name" value="GntR_C"/>
</dbReference>
<keyword evidence="6" id="KW-1185">Reference proteome</keyword>
<dbReference type="Proteomes" id="UP001596107">
    <property type="component" value="Unassembled WGS sequence"/>
</dbReference>
<dbReference type="Gene3D" id="1.10.10.10">
    <property type="entry name" value="Winged helix-like DNA-binding domain superfamily/Winged helix DNA-binding domain"/>
    <property type="match status" value="1"/>
</dbReference>
<evidence type="ECO:0000313" key="6">
    <source>
        <dbReference type="Proteomes" id="UP001596107"/>
    </source>
</evidence>
<dbReference type="SMART" id="SM00345">
    <property type="entry name" value="HTH_GNTR"/>
    <property type="match status" value="1"/>
</dbReference>
<evidence type="ECO:0000256" key="1">
    <source>
        <dbReference type="ARBA" id="ARBA00023015"/>
    </source>
</evidence>
<dbReference type="PANTHER" id="PTHR43537:SF5">
    <property type="entry name" value="UXU OPERON TRANSCRIPTIONAL REGULATOR"/>
    <property type="match status" value="1"/>
</dbReference>
<name>A0ABW0T6E1_9HYPH</name>
<dbReference type="SMART" id="SM00895">
    <property type="entry name" value="FCD"/>
    <property type="match status" value="1"/>
</dbReference>
<keyword evidence="3" id="KW-0804">Transcription</keyword>
<proteinExistence type="predicted"/>
<feature type="domain" description="HTH gntR-type" evidence="4">
    <location>
        <begin position="3"/>
        <end position="71"/>
    </location>
</feature>
<accession>A0ABW0T6E1</accession>
<gene>
    <name evidence="5" type="ORF">ACFPOD_06120</name>
</gene>
<dbReference type="RefSeq" id="WP_223019550.1">
    <property type="nucleotide sequence ID" value="NZ_CP078143.1"/>
</dbReference>
<keyword evidence="1" id="KW-0805">Transcription regulation</keyword>
<dbReference type="PRINTS" id="PR00035">
    <property type="entry name" value="HTHGNTR"/>
</dbReference>
<evidence type="ECO:0000256" key="3">
    <source>
        <dbReference type="ARBA" id="ARBA00023163"/>
    </source>
</evidence>
<protein>
    <submittedName>
        <fullName evidence="5">FadR/GntR family transcriptional regulator</fullName>
    </submittedName>
</protein>
<dbReference type="Gene3D" id="1.20.120.530">
    <property type="entry name" value="GntR ligand-binding domain-like"/>
    <property type="match status" value="1"/>
</dbReference>
<dbReference type="InterPro" id="IPR008920">
    <property type="entry name" value="TF_FadR/GntR_C"/>
</dbReference>
<dbReference type="CDD" id="cd07377">
    <property type="entry name" value="WHTH_GntR"/>
    <property type="match status" value="1"/>
</dbReference>
<dbReference type="InterPro" id="IPR036390">
    <property type="entry name" value="WH_DNA-bd_sf"/>
</dbReference>
<dbReference type="EMBL" id="JBHSNB010000001">
    <property type="protein sequence ID" value="MFC5584677.1"/>
    <property type="molecule type" value="Genomic_DNA"/>
</dbReference>
<evidence type="ECO:0000256" key="2">
    <source>
        <dbReference type="ARBA" id="ARBA00023125"/>
    </source>
</evidence>
<dbReference type="PROSITE" id="PS50949">
    <property type="entry name" value="HTH_GNTR"/>
    <property type="match status" value="1"/>
</dbReference>
<evidence type="ECO:0000259" key="4">
    <source>
        <dbReference type="PROSITE" id="PS50949"/>
    </source>
</evidence>
<dbReference type="PANTHER" id="PTHR43537">
    <property type="entry name" value="TRANSCRIPTIONAL REGULATOR, GNTR FAMILY"/>
    <property type="match status" value="1"/>
</dbReference>
<dbReference type="InterPro" id="IPR000524">
    <property type="entry name" value="Tscrpt_reg_HTH_GntR"/>
</dbReference>
<organism evidence="5 6">
    <name type="scientific">Nitratireductor kimnyeongensis</name>
    <dbReference type="NCBI Taxonomy" id="430679"/>
    <lineage>
        <taxon>Bacteria</taxon>
        <taxon>Pseudomonadati</taxon>
        <taxon>Pseudomonadota</taxon>
        <taxon>Alphaproteobacteria</taxon>
        <taxon>Hyphomicrobiales</taxon>
        <taxon>Phyllobacteriaceae</taxon>
        <taxon>Nitratireductor</taxon>
    </lineage>
</organism>
<keyword evidence="2" id="KW-0238">DNA-binding</keyword>
<dbReference type="InterPro" id="IPR036388">
    <property type="entry name" value="WH-like_DNA-bd_sf"/>
</dbReference>
<dbReference type="SUPFAM" id="SSF46785">
    <property type="entry name" value="Winged helix' DNA-binding domain"/>
    <property type="match status" value="1"/>
</dbReference>
<reference evidence="6" key="1">
    <citation type="journal article" date="2019" name="Int. J. Syst. Evol. Microbiol.">
        <title>The Global Catalogue of Microorganisms (GCM) 10K type strain sequencing project: providing services to taxonomists for standard genome sequencing and annotation.</title>
        <authorList>
            <consortium name="The Broad Institute Genomics Platform"/>
            <consortium name="The Broad Institute Genome Sequencing Center for Infectious Disease"/>
            <person name="Wu L."/>
            <person name="Ma J."/>
        </authorList>
    </citation>
    <scope>NUCLEOTIDE SEQUENCE [LARGE SCALE GENOMIC DNA]</scope>
    <source>
        <strain evidence="6">JCM 3366</strain>
    </source>
</reference>